<dbReference type="OrthoDB" id="2370987at2759"/>
<organism evidence="1 2">
    <name type="scientific">Funneliformis geosporum</name>
    <dbReference type="NCBI Taxonomy" id="1117311"/>
    <lineage>
        <taxon>Eukaryota</taxon>
        <taxon>Fungi</taxon>
        <taxon>Fungi incertae sedis</taxon>
        <taxon>Mucoromycota</taxon>
        <taxon>Glomeromycotina</taxon>
        <taxon>Glomeromycetes</taxon>
        <taxon>Glomerales</taxon>
        <taxon>Glomeraceae</taxon>
        <taxon>Funneliformis</taxon>
    </lineage>
</organism>
<reference evidence="1" key="1">
    <citation type="submission" date="2022-08" db="EMBL/GenBank/DDBJ databases">
        <authorList>
            <person name="Kallberg Y."/>
            <person name="Tangrot J."/>
            <person name="Rosling A."/>
        </authorList>
    </citation>
    <scope>NUCLEOTIDE SEQUENCE</scope>
    <source>
        <strain evidence="1">Wild A</strain>
    </source>
</reference>
<accession>A0A9W4SIK6</accession>
<name>A0A9W4SIK6_9GLOM</name>
<dbReference type="Proteomes" id="UP001153678">
    <property type="component" value="Unassembled WGS sequence"/>
</dbReference>
<evidence type="ECO:0000313" key="2">
    <source>
        <dbReference type="Proteomes" id="UP001153678"/>
    </source>
</evidence>
<proteinExistence type="predicted"/>
<sequence>MSIYRGKMNWYQYAVNEAFTVILPCGERLNDPINLCWQWTKDSRGNLKVNILSETTITSVTQTGVPGEVKFSCVCNNYYTFEITSKQYGAQLSIFMRNTKGDTSSEMVLQKFYPSQPRTYLGKLNWYGYAANELFIVVLPARLGEDLPVTAHWQWTKNNKGELKVNHDVNDKQRHEDKNNKDPNTFYFGDGYYAFNCTADDKNKILTATMKNPSGDSAGPITLQLQSNLGYMQ</sequence>
<comment type="caution">
    <text evidence="1">The sequence shown here is derived from an EMBL/GenBank/DDBJ whole genome shotgun (WGS) entry which is preliminary data.</text>
</comment>
<dbReference type="EMBL" id="CAMKVN010000631">
    <property type="protein sequence ID" value="CAI2169847.1"/>
    <property type="molecule type" value="Genomic_DNA"/>
</dbReference>
<keyword evidence="2" id="KW-1185">Reference proteome</keyword>
<protein>
    <submittedName>
        <fullName evidence="1">3835_t:CDS:1</fullName>
    </submittedName>
</protein>
<gene>
    <name evidence="1" type="ORF">FWILDA_LOCUS4287</name>
</gene>
<evidence type="ECO:0000313" key="1">
    <source>
        <dbReference type="EMBL" id="CAI2169847.1"/>
    </source>
</evidence>
<dbReference type="AlphaFoldDB" id="A0A9W4SIK6"/>